<dbReference type="EMBL" id="DVMS01000008">
    <property type="protein sequence ID" value="HIU38089.1"/>
    <property type="molecule type" value="Genomic_DNA"/>
</dbReference>
<evidence type="ECO:0000313" key="1">
    <source>
        <dbReference type="EMBL" id="HIU38089.1"/>
    </source>
</evidence>
<evidence type="ECO:0000313" key="2">
    <source>
        <dbReference type="Proteomes" id="UP000824076"/>
    </source>
</evidence>
<reference evidence="1" key="1">
    <citation type="submission" date="2020-10" db="EMBL/GenBank/DDBJ databases">
        <authorList>
            <person name="Gilroy R."/>
        </authorList>
    </citation>
    <scope>NUCLEOTIDE SEQUENCE</scope>
    <source>
        <strain evidence="1">17073</strain>
    </source>
</reference>
<organism evidence="1 2">
    <name type="scientific">Candidatus Limisoma intestinavium</name>
    <dbReference type="NCBI Taxonomy" id="2840856"/>
    <lineage>
        <taxon>Bacteria</taxon>
        <taxon>Pseudomonadati</taxon>
        <taxon>Bacteroidota</taxon>
        <taxon>Bacteroidia</taxon>
        <taxon>Bacteroidales</taxon>
        <taxon>Candidatus Limisoma</taxon>
    </lineage>
</organism>
<name>A0A9D1IL95_9BACT</name>
<dbReference type="Proteomes" id="UP000824076">
    <property type="component" value="Unassembled WGS sequence"/>
</dbReference>
<sequence>MANKRQLKKYMKEMASSLAGETVFILNFYDNIDEEKANSVIDRILVHMTEKISDVSVNFDKTCSEFYNNDRHQYRKDKRTYYKNCYKKLYEDFNSGVKDILKDMNALLIKEQLEENKKVANE</sequence>
<dbReference type="AlphaFoldDB" id="A0A9D1IL95"/>
<reference evidence="1" key="2">
    <citation type="journal article" date="2021" name="PeerJ">
        <title>Extensive microbial diversity within the chicken gut microbiome revealed by metagenomics and culture.</title>
        <authorList>
            <person name="Gilroy R."/>
            <person name="Ravi A."/>
            <person name="Getino M."/>
            <person name="Pursley I."/>
            <person name="Horton D.L."/>
            <person name="Alikhan N.F."/>
            <person name="Baker D."/>
            <person name="Gharbi K."/>
            <person name="Hall N."/>
            <person name="Watson M."/>
            <person name="Adriaenssens E.M."/>
            <person name="Foster-Nyarko E."/>
            <person name="Jarju S."/>
            <person name="Secka A."/>
            <person name="Antonio M."/>
            <person name="Oren A."/>
            <person name="Chaudhuri R.R."/>
            <person name="La Ragione R."/>
            <person name="Hildebrand F."/>
            <person name="Pallen M.J."/>
        </authorList>
    </citation>
    <scope>NUCLEOTIDE SEQUENCE</scope>
    <source>
        <strain evidence="1">17073</strain>
    </source>
</reference>
<accession>A0A9D1IL95</accession>
<gene>
    <name evidence="1" type="ORF">IAD18_00280</name>
</gene>
<proteinExistence type="predicted"/>
<protein>
    <submittedName>
        <fullName evidence="1">Uncharacterized protein</fullName>
    </submittedName>
</protein>
<comment type="caution">
    <text evidence="1">The sequence shown here is derived from an EMBL/GenBank/DDBJ whole genome shotgun (WGS) entry which is preliminary data.</text>
</comment>